<dbReference type="CDD" id="cd09275">
    <property type="entry name" value="RNase_HI_RT_DIRS1"/>
    <property type="match status" value="1"/>
</dbReference>
<evidence type="ECO:0008006" key="3">
    <source>
        <dbReference type="Google" id="ProtNLM"/>
    </source>
</evidence>
<proteinExistence type="predicted"/>
<keyword evidence="2" id="KW-1185">Reference proteome</keyword>
<accession>A0A1Y1IXD7</accession>
<name>A0A1Y1IXD7_KLENI</name>
<dbReference type="AlphaFoldDB" id="A0A1Y1IXD7"/>
<sequence length="383" mass="43768">MRFYEVAEAETWDVAKKMDEHDFHLELPHDVKEVKAESKEKAGKKKKNSFGFRQFRNGKKGGFSKGFGGYQQQFGQGGFQQSGSVSGLFTRYLHRALNTRSPWRSSVSLDASALSELSFWTSFLEQFSARPIWQQFSLVLVLQYDAGAHGWGGHVIIDGHRHFAHGFWAPDEVHGRRSSTWRELQGLHRLLLSVGHLLSGHRVIARGDAQNVFWILDKGGSRLEHLQEICLDIFWLCYKQQIDLTPDWVPRTQNELADYLSKLVDYDDFGLQPAAFSRLVQQLGAVDIDCFASEHNALLPAFFSELWTPRARAANAFAQSWSGSRCYCFPPPKLIPRVLQHALECRSDIVLVVLDWPSQFWWPLLRSGSAWAPFVCRSVRLPM</sequence>
<dbReference type="InterPro" id="IPR012337">
    <property type="entry name" value="RNaseH-like_sf"/>
</dbReference>
<evidence type="ECO:0000313" key="1">
    <source>
        <dbReference type="EMBL" id="GAQ93576.1"/>
    </source>
</evidence>
<dbReference type="EMBL" id="DF238618">
    <property type="protein sequence ID" value="GAQ93576.1"/>
    <property type="molecule type" value="Genomic_DNA"/>
</dbReference>
<dbReference type="PANTHER" id="PTHR33050">
    <property type="entry name" value="REVERSE TRANSCRIPTASE DOMAIN-CONTAINING PROTEIN"/>
    <property type="match status" value="1"/>
</dbReference>
<evidence type="ECO:0000313" key="2">
    <source>
        <dbReference type="Proteomes" id="UP000054558"/>
    </source>
</evidence>
<dbReference type="InterPro" id="IPR052055">
    <property type="entry name" value="Hepadnavirus_pol/RT"/>
</dbReference>
<gene>
    <name evidence="1" type="ORF">KFL_016690010</name>
</gene>
<dbReference type="SUPFAM" id="SSF53098">
    <property type="entry name" value="Ribonuclease H-like"/>
    <property type="match status" value="1"/>
</dbReference>
<reference evidence="1 2" key="1">
    <citation type="journal article" date="2014" name="Nat. Commun.">
        <title>Klebsormidium flaccidum genome reveals primary factors for plant terrestrial adaptation.</title>
        <authorList>
            <person name="Hori K."/>
            <person name="Maruyama F."/>
            <person name="Fujisawa T."/>
            <person name="Togashi T."/>
            <person name="Yamamoto N."/>
            <person name="Seo M."/>
            <person name="Sato S."/>
            <person name="Yamada T."/>
            <person name="Mori H."/>
            <person name="Tajima N."/>
            <person name="Moriyama T."/>
            <person name="Ikeuchi M."/>
            <person name="Watanabe M."/>
            <person name="Wada H."/>
            <person name="Kobayashi K."/>
            <person name="Saito M."/>
            <person name="Masuda T."/>
            <person name="Sasaki-Sekimoto Y."/>
            <person name="Mashiguchi K."/>
            <person name="Awai K."/>
            <person name="Shimojima M."/>
            <person name="Masuda S."/>
            <person name="Iwai M."/>
            <person name="Nobusawa T."/>
            <person name="Narise T."/>
            <person name="Kondo S."/>
            <person name="Saito H."/>
            <person name="Sato R."/>
            <person name="Murakawa M."/>
            <person name="Ihara Y."/>
            <person name="Oshima-Yamada Y."/>
            <person name="Ohtaka K."/>
            <person name="Satoh M."/>
            <person name="Sonobe K."/>
            <person name="Ishii M."/>
            <person name="Ohtani R."/>
            <person name="Kanamori-Sato M."/>
            <person name="Honoki R."/>
            <person name="Miyazaki D."/>
            <person name="Mochizuki H."/>
            <person name="Umetsu J."/>
            <person name="Higashi K."/>
            <person name="Shibata D."/>
            <person name="Kamiya Y."/>
            <person name="Sato N."/>
            <person name="Nakamura Y."/>
            <person name="Tabata S."/>
            <person name="Ida S."/>
            <person name="Kurokawa K."/>
            <person name="Ohta H."/>
        </authorList>
    </citation>
    <scope>NUCLEOTIDE SEQUENCE [LARGE SCALE GENOMIC DNA]</scope>
    <source>
        <strain evidence="1 2">NIES-2285</strain>
    </source>
</reference>
<dbReference type="PANTHER" id="PTHR33050:SF7">
    <property type="entry name" value="RIBONUCLEASE H"/>
    <property type="match status" value="1"/>
</dbReference>
<organism evidence="1 2">
    <name type="scientific">Klebsormidium nitens</name>
    <name type="common">Green alga</name>
    <name type="synonym">Ulothrix nitens</name>
    <dbReference type="NCBI Taxonomy" id="105231"/>
    <lineage>
        <taxon>Eukaryota</taxon>
        <taxon>Viridiplantae</taxon>
        <taxon>Streptophyta</taxon>
        <taxon>Klebsormidiophyceae</taxon>
        <taxon>Klebsormidiales</taxon>
        <taxon>Klebsormidiaceae</taxon>
        <taxon>Klebsormidium</taxon>
    </lineage>
</organism>
<dbReference type="OMA" id="CATHEYV"/>
<dbReference type="STRING" id="105231.A0A1Y1IXD7"/>
<dbReference type="OrthoDB" id="534186at2759"/>
<protein>
    <recommendedName>
        <fullName evidence="3">RNase H type-1 domain-containing protein</fullName>
    </recommendedName>
</protein>
<dbReference type="Proteomes" id="UP000054558">
    <property type="component" value="Unassembled WGS sequence"/>
</dbReference>